<organism evidence="8 9">
    <name type="scientific">Halobacillus locisalis</name>
    <dbReference type="NCBI Taxonomy" id="220753"/>
    <lineage>
        <taxon>Bacteria</taxon>
        <taxon>Bacillati</taxon>
        <taxon>Bacillota</taxon>
        <taxon>Bacilli</taxon>
        <taxon>Bacillales</taxon>
        <taxon>Bacillaceae</taxon>
        <taxon>Halobacillus</taxon>
    </lineage>
</organism>
<keyword evidence="9" id="KW-1185">Reference proteome</keyword>
<evidence type="ECO:0000313" key="9">
    <source>
        <dbReference type="Proteomes" id="UP000571017"/>
    </source>
</evidence>
<keyword evidence="1 3" id="KW-0807">Transducer</keyword>
<evidence type="ECO:0000259" key="7">
    <source>
        <dbReference type="PROSITE" id="PS50111"/>
    </source>
</evidence>
<feature type="transmembrane region" description="Helical" evidence="6">
    <location>
        <begin position="43"/>
        <end position="64"/>
    </location>
</feature>
<accession>A0A838CWJ0</accession>
<dbReference type="GO" id="GO:0006935">
    <property type="term" value="P:chemotaxis"/>
    <property type="evidence" value="ECO:0007669"/>
    <property type="project" value="InterPro"/>
</dbReference>
<keyword evidence="6" id="KW-0812">Transmembrane</keyword>
<dbReference type="Proteomes" id="UP000571017">
    <property type="component" value="Unassembled WGS sequence"/>
</dbReference>
<evidence type="ECO:0000256" key="1">
    <source>
        <dbReference type="ARBA" id="ARBA00023224"/>
    </source>
</evidence>
<dbReference type="InterPro" id="IPR004089">
    <property type="entry name" value="MCPsignal_dom"/>
</dbReference>
<keyword evidence="6" id="KW-0472">Membrane</keyword>
<feature type="coiled-coil region" evidence="4">
    <location>
        <begin position="449"/>
        <end position="494"/>
    </location>
</feature>
<evidence type="ECO:0000256" key="5">
    <source>
        <dbReference type="SAM" id="MobiDB-lite"/>
    </source>
</evidence>
<evidence type="ECO:0000313" key="8">
    <source>
        <dbReference type="EMBL" id="MBA2176298.1"/>
    </source>
</evidence>
<dbReference type="GO" id="GO:0007165">
    <property type="term" value="P:signal transduction"/>
    <property type="evidence" value="ECO:0007669"/>
    <property type="project" value="UniProtKB-KW"/>
</dbReference>
<dbReference type="PROSITE" id="PS50111">
    <property type="entry name" value="CHEMOTAXIS_TRANSDUC_2"/>
    <property type="match status" value="1"/>
</dbReference>
<feature type="compositionally biased region" description="Low complexity" evidence="5">
    <location>
        <begin position="233"/>
        <end position="251"/>
    </location>
</feature>
<feature type="region of interest" description="Disordered" evidence="5">
    <location>
        <begin position="233"/>
        <end position="252"/>
    </location>
</feature>
<dbReference type="SMART" id="SM00283">
    <property type="entry name" value="MA"/>
    <property type="match status" value="1"/>
</dbReference>
<dbReference type="PRINTS" id="PR00260">
    <property type="entry name" value="CHEMTRNSDUCR"/>
</dbReference>
<evidence type="ECO:0000256" key="6">
    <source>
        <dbReference type="SAM" id="Phobius"/>
    </source>
</evidence>
<comment type="similarity">
    <text evidence="2">Belongs to the methyl-accepting chemotaxis (MCP) protein family.</text>
</comment>
<feature type="transmembrane region" description="Helical" evidence="6">
    <location>
        <begin position="113"/>
        <end position="134"/>
    </location>
</feature>
<dbReference type="PANTHER" id="PTHR32089">
    <property type="entry name" value="METHYL-ACCEPTING CHEMOTAXIS PROTEIN MCPB"/>
    <property type="match status" value="1"/>
</dbReference>
<keyword evidence="6" id="KW-1133">Transmembrane helix</keyword>
<dbReference type="Gene3D" id="1.10.287.950">
    <property type="entry name" value="Methyl-accepting chemotaxis protein"/>
    <property type="match status" value="1"/>
</dbReference>
<dbReference type="InterPro" id="IPR004090">
    <property type="entry name" value="Chemotax_Me-accpt_rcpt"/>
</dbReference>
<keyword evidence="4" id="KW-0175">Coiled coil</keyword>
<feature type="transmembrane region" description="Helical" evidence="6">
    <location>
        <begin position="17"/>
        <end position="36"/>
    </location>
</feature>
<gene>
    <name evidence="8" type="ORF">H0266_15475</name>
</gene>
<dbReference type="GO" id="GO:0004888">
    <property type="term" value="F:transmembrane signaling receptor activity"/>
    <property type="evidence" value="ECO:0007669"/>
    <property type="project" value="InterPro"/>
</dbReference>
<dbReference type="GO" id="GO:0016020">
    <property type="term" value="C:membrane"/>
    <property type="evidence" value="ECO:0007669"/>
    <property type="project" value="InterPro"/>
</dbReference>
<comment type="caution">
    <text evidence="8">The sequence shown here is derived from an EMBL/GenBank/DDBJ whole genome shotgun (WGS) entry which is preliminary data.</text>
</comment>
<protein>
    <recommendedName>
        <fullName evidence="7">Methyl-accepting transducer domain-containing protein</fullName>
    </recommendedName>
</protein>
<evidence type="ECO:0000256" key="3">
    <source>
        <dbReference type="PROSITE-ProRule" id="PRU00284"/>
    </source>
</evidence>
<dbReference type="Pfam" id="PF00015">
    <property type="entry name" value="MCPsignal"/>
    <property type="match status" value="1"/>
</dbReference>
<sequence>MNTVETMRLHDTKKKNILMFIVFSVSLVAAFAKSFFENNTEALYIFGSEIIVFSLLFVGLQFLLKKYHLFPYLAVTLTNVFTMVGVFFAGGGWMVILVTYFLTIFSVIHFKRIVFAIGYMLGLTTIILTLLYGTKETAGLATNTPTIFLTYLLSGVLLGVLIHLNIRQEREMERLLYESEEHSVKQRRLKEKLETSVSSIIESVSSVNTRVQTNVEAQGEMKQALMEMAAGSQQQSEQIGSISSHSSTSHEAMQQLSDSIQALTVESEQATQLTVDGEQKVEEFTEDTEEIRSFIHDLNKTFQHLSQKVKETNSFSGQITQISEQTNLLALNASIEAARAGEAGKGFSVVADEIRKLAEMTNDTAAQITSNLTQVNQNNQETLTKMETSEQKIDSIHDSSKEITSYFAKLKTSIDHITSNFAETEKIANDVMQNSTEVDQSTAELASIIEEASASMEEMSATVETLNTDNGRVAASMKETAEQAEALRSQMADQ</sequence>
<feature type="transmembrane region" description="Helical" evidence="6">
    <location>
        <begin position="70"/>
        <end position="101"/>
    </location>
</feature>
<proteinExistence type="inferred from homology"/>
<reference evidence="8 9" key="1">
    <citation type="journal article" date="2004" name="Extremophiles">
        <title>Halobacillus locisalis sp. nov., a halophilic bacterium isolated from a marine solar saltern of the Yellow Sea in Korea.</title>
        <authorList>
            <person name="Yoon J.H."/>
            <person name="Kang K.H."/>
            <person name="Oh T.K."/>
            <person name="Park Y.H."/>
        </authorList>
    </citation>
    <scope>NUCLEOTIDE SEQUENCE [LARGE SCALE GENOMIC DNA]</scope>
    <source>
        <strain evidence="8 9">KCTC 3788</strain>
    </source>
</reference>
<dbReference type="AlphaFoldDB" id="A0A838CWJ0"/>
<dbReference type="RefSeq" id="WP_181473327.1">
    <property type="nucleotide sequence ID" value="NZ_JACEFG010000003.1"/>
</dbReference>
<name>A0A838CWJ0_9BACI</name>
<dbReference type="SUPFAM" id="SSF58104">
    <property type="entry name" value="Methyl-accepting chemotaxis protein (MCP) signaling domain"/>
    <property type="match status" value="1"/>
</dbReference>
<evidence type="ECO:0000256" key="4">
    <source>
        <dbReference type="SAM" id="Coils"/>
    </source>
</evidence>
<feature type="domain" description="Methyl-accepting transducer" evidence="7">
    <location>
        <begin position="210"/>
        <end position="460"/>
    </location>
</feature>
<feature type="transmembrane region" description="Helical" evidence="6">
    <location>
        <begin position="146"/>
        <end position="166"/>
    </location>
</feature>
<dbReference type="PANTHER" id="PTHR32089:SF112">
    <property type="entry name" value="LYSOZYME-LIKE PROTEIN-RELATED"/>
    <property type="match status" value="1"/>
</dbReference>
<evidence type="ECO:0000256" key="2">
    <source>
        <dbReference type="ARBA" id="ARBA00029447"/>
    </source>
</evidence>
<dbReference type="EMBL" id="JACEFG010000003">
    <property type="protein sequence ID" value="MBA2176298.1"/>
    <property type="molecule type" value="Genomic_DNA"/>
</dbReference>